<name>A0ABP9LP30_9ACTN</name>
<evidence type="ECO:0000256" key="1">
    <source>
        <dbReference type="SAM" id="MobiDB-lite"/>
    </source>
</evidence>
<keyword evidence="3" id="KW-1185">Reference proteome</keyword>
<evidence type="ECO:0000313" key="2">
    <source>
        <dbReference type="EMBL" id="GAA5080129.1"/>
    </source>
</evidence>
<proteinExistence type="predicted"/>
<dbReference type="Proteomes" id="UP001500124">
    <property type="component" value="Unassembled WGS sequence"/>
</dbReference>
<gene>
    <name evidence="2" type="ORF">GCM10023336_73130</name>
</gene>
<evidence type="ECO:0000313" key="3">
    <source>
        <dbReference type="Proteomes" id="UP001500124"/>
    </source>
</evidence>
<feature type="region of interest" description="Disordered" evidence="1">
    <location>
        <begin position="1"/>
        <end position="35"/>
    </location>
</feature>
<sequence length="65" mass="7187">MYPEAPVTRQCRDSGSGCPSVLTRVSPTGRSDAVSRARFEHRRGLSTYPLNGTTARRTRYVTRSG</sequence>
<dbReference type="EMBL" id="BAABKC010000135">
    <property type="protein sequence ID" value="GAA5080129.1"/>
    <property type="molecule type" value="Genomic_DNA"/>
</dbReference>
<comment type="caution">
    <text evidence="2">The sequence shown here is derived from an EMBL/GenBank/DDBJ whole genome shotgun (WGS) entry which is preliminary data.</text>
</comment>
<accession>A0ABP9LP30</accession>
<organism evidence="2 3">
    <name type="scientific">Streptomyces similanensis</name>
    <dbReference type="NCBI Taxonomy" id="1274988"/>
    <lineage>
        <taxon>Bacteria</taxon>
        <taxon>Bacillati</taxon>
        <taxon>Actinomycetota</taxon>
        <taxon>Actinomycetes</taxon>
        <taxon>Kitasatosporales</taxon>
        <taxon>Streptomycetaceae</taxon>
        <taxon>Streptomyces</taxon>
    </lineage>
</organism>
<protein>
    <submittedName>
        <fullName evidence="2">Uncharacterized protein</fullName>
    </submittedName>
</protein>
<reference evidence="3" key="1">
    <citation type="journal article" date="2019" name="Int. J. Syst. Evol. Microbiol.">
        <title>The Global Catalogue of Microorganisms (GCM) 10K type strain sequencing project: providing services to taxonomists for standard genome sequencing and annotation.</title>
        <authorList>
            <consortium name="The Broad Institute Genomics Platform"/>
            <consortium name="The Broad Institute Genome Sequencing Center for Infectious Disease"/>
            <person name="Wu L."/>
            <person name="Ma J."/>
        </authorList>
    </citation>
    <scope>NUCLEOTIDE SEQUENCE [LARGE SCALE GENOMIC DNA]</scope>
    <source>
        <strain evidence="3">JCM 18410</strain>
    </source>
</reference>